<evidence type="ECO:0000313" key="3">
    <source>
        <dbReference type="Proteomes" id="UP000437575"/>
    </source>
</evidence>
<name>A0A6A8LPF7_9LACO</name>
<proteinExistence type="predicted"/>
<dbReference type="EMBL" id="WKKZ01000128">
    <property type="protein sequence ID" value="MSE05093.1"/>
    <property type="molecule type" value="Genomic_DNA"/>
</dbReference>
<sequence length="21" mass="2551">MHAFADELRELMDREENNSKD</sequence>
<dbReference type="AlphaFoldDB" id="A0A6A8LPF7"/>
<reference evidence="2 3" key="1">
    <citation type="submission" date="2019-11" db="EMBL/GenBank/DDBJ databases">
        <title>Draft Genome Sequence of Plant Growth-Promoting Rhizosphere-Associated Bacteria.</title>
        <authorList>
            <person name="Vasilyev I.Y."/>
            <person name="Radchenko V."/>
            <person name="Ilnitskaya E.V."/>
        </authorList>
    </citation>
    <scope>NUCLEOTIDE SEQUENCE [LARGE SCALE GENOMIC DNA]</scope>
    <source>
        <strain evidence="2 3">VRA_1sq_f</strain>
    </source>
</reference>
<comment type="caution">
    <text evidence="2">The sequence shown here is derived from an EMBL/GenBank/DDBJ whole genome shotgun (WGS) entry which is preliminary data.</text>
</comment>
<feature type="non-terminal residue" evidence="2">
    <location>
        <position position="1"/>
    </location>
</feature>
<accession>A0A6A8LPF7</accession>
<protein>
    <submittedName>
        <fullName evidence="2">Transcriptional regulator NrdR</fullName>
    </submittedName>
</protein>
<organism evidence="2 3">
    <name type="scientific">Ligilactobacillus salivarius</name>
    <dbReference type="NCBI Taxonomy" id="1624"/>
    <lineage>
        <taxon>Bacteria</taxon>
        <taxon>Bacillati</taxon>
        <taxon>Bacillota</taxon>
        <taxon>Bacilli</taxon>
        <taxon>Lactobacillales</taxon>
        <taxon>Lactobacillaceae</taxon>
        <taxon>Ligilactobacillus</taxon>
    </lineage>
</organism>
<dbReference type="Proteomes" id="UP000437575">
    <property type="component" value="Unassembled WGS sequence"/>
</dbReference>
<evidence type="ECO:0000256" key="1">
    <source>
        <dbReference type="SAM" id="MobiDB-lite"/>
    </source>
</evidence>
<gene>
    <name evidence="2" type="primary">nrdR</name>
    <name evidence="2" type="ORF">GKC34_04445</name>
</gene>
<feature type="region of interest" description="Disordered" evidence="1">
    <location>
        <begin position="1"/>
        <end position="21"/>
    </location>
</feature>
<evidence type="ECO:0000313" key="2">
    <source>
        <dbReference type="EMBL" id="MSE05093.1"/>
    </source>
</evidence>